<gene>
    <name evidence="3" type="ORF">g.20709</name>
</gene>
<feature type="compositionally biased region" description="Basic and acidic residues" evidence="1">
    <location>
        <begin position="888"/>
        <end position="900"/>
    </location>
</feature>
<dbReference type="InterPro" id="IPR040560">
    <property type="entry name" value="SYCP2_SLD"/>
</dbReference>
<organism evidence="3">
    <name type="scientific">Homalodisca liturata</name>
    <dbReference type="NCBI Taxonomy" id="320908"/>
    <lineage>
        <taxon>Eukaryota</taxon>
        <taxon>Metazoa</taxon>
        <taxon>Ecdysozoa</taxon>
        <taxon>Arthropoda</taxon>
        <taxon>Hexapoda</taxon>
        <taxon>Insecta</taxon>
        <taxon>Pterygota</taxon>
        <taxon>Neoptera</taxon>
        <taxon>Paraneoptera</taxon>
        <taxon>Hemiptera</taxon>
        <taxon>Auchenorrhyncha</taxon>
        <taxon>Membracoidea</taxon>
        <taxon>Cicadellidae</taxon>
        <taxon>Cicadellinae</taxon>
        <taxon>Proconiini</taxon>
        <taxon>Homalodisca</taxon>
    </lineage>
</organism>
<sequence>MNKTMDATKKLSDVIQVSIEEKNIEQLNLFLSSTSDVVEAFNLKTLLYLYRLLKKDAQHDVKCLHVSCVLSCLQHFLDSNIDPLIWEELVEKVSLISGLLFVISATFIKDDNIIERCTITSLEIVKISQIVANSMLTKSLEPLLKIVTSVLASNTIQLQILSHISCMLQNSSRETRWEVLPSVSGCLTNLSNYLLLCGDYETQVSVVEVLARCWSYVKEEHSAALFTNRPSILLYFNSYKFLNFDPECRLFLNEMNNSLGNEQLVYSLPCLVVVADGVTLKRPLDPLYKEFWVDFNTSTRSISFYYMPNPEENWELLNIEMENIQCIMARNSSGCKSREGKVIPAVKIDVTLKFDPAKPNLPQVLRIYPRKTHDFTEIEKNLSSKIFGDKYKSEVTYTDLPLDGGDTRSPKLKENPTAMEKSVATKYTSAHQFPEESDSDQSDIIGPSQILETKTSRKRNDENQATQQANDSDLSQSSQCSDTFTHYVKGLNKQNQTSIVINDSTLEGNETSSLNATVNPHKNKLEHVNKTENNNVVPEHTNSDAGNENFEIPEIVSPKKENNTKAFVSESQNEENISSCKTVSLKGQQLVSNALSSLQCPNQMNTQETSRRHVPTVQNNNCKRRHLYSVENMNTKDFIMSSQEDFSLEVPTYKLKKPEHTVVRQRGANKDNISFSYINFTEKHTKSDSIRNSNIFTDLNELDKDDTCNDERMEEHEKPSLKERIPHFTSYNDKKLRALNKTPENAKTSGLFPAKSVYSDFSSSGKDLVVKRTYARKKAKKGMKRIKVMLSSDSESDYEPHIKMPLEKEVALRPNHVREYVMRSTKRRVDPIRDMVCADEMEIEPMNLEEPDLLLAELSVGKHLKNNTSTAIKKEPKQKKNQRKTKNKKVESKKNTEKGKKGARGQIKKACSQKDETCLEEKMDDVVTAVPPVLDCVSYLPANANEILGFNDMALEMFNCTASQDIVCSQGSFKINDMIKFGTCCTLKVKK</sequence>
<feature type="region of interest" description="Disordered" evidence="1">
    <location>
        <begin position="398"/>
        <end position="479"/>
    </location>
</feature>
<feature type="domain" description="Synaptonemal complex protein 2 Spt16M-like" evidence="2">
    <location>
        <begin position="265"/>
        <end position="327"/>
    </location>
</feature>
<feature type="compositionally biased region" description="Basic residues" evidence="1">
    <location>
        <begin position="876"/>
        <end position="887"/>
    </location>
</feature>
<accession>A0A1B6HPR4</accession>
<proteinExistence type="predicted"/>
<dbReference type="InterPro" id="IPR024835">
    <property type="entry name" value="SYCP2-like"/>
</dbReference>
<dbReference type="PANTHER" id="PTHR15607:SF18">
    <property type="entry name" value="SYNAPTONEMAL COMPLEX PROTEIN 2-LIKE ISOFORM X1"/>
    <property type="match status" value="1"/>
</dbReference>
<feature type="region of interest" description="Disordered" evidence="1">
    <location>
        <begin position="866"/>
        <end position="908"/>
    </location>
</feature>
<reference evidence="3" key="1">
    <citation type="submission" date="2015-11" db="EMBL/GenBank/DDBJ databases">
        <title>De novo transcriptome assembly of four potential Pierce s Disease insect vectors from Arizona vineyards.</title>
        <authorList>
            <person name="Tassone E.E."/>
        </authorList>
    </citation>
    <scope>NUCLEOTIDE SEQUENCE</scope>
</reference>
<dbReference type="EMBL" id="GECU01031034">
    <property type="protein sequence ID" value="JAS76672.1"/>
    <property type="molecule type" value="Transcribed_RNA"/>
</dbReference>
<feature type="compositionally biased region" description="Basic and acidic residues" evidence="1">
    <location>
        <begin position="405"/>
        <end position="414"/>
    </location>
</feature>
<protein>
    <recommendedName>
        <fullName evidence="2">Synaptonemal complex protein 2 Spt16M-like domain-containing protein</fullName>
    </recommendedName>
</protein>
<evidence type="ECO:0000313" key="3">
    <source>
        <dbReference type="EMBL" id="JAS76672.1"/>
    </source>
</evidence>
<evidence type="ECO:0000259" key="2">
    <source>
        <dbReference type="Pfam" id="PF18584"/>
    </source>
</evidence>
<dbReference type="AlphaFoldDB" id="A0A1B6HPR4"/>
<evidence type="ECO:0000256" key="1">
    <source>
        <dbReference type="SAM" id="MobiDB-lite"/>
    </source>
</evidence>
<dbReference type="Pfam" id="PF18584">
    <property type="entry name" value="SYCP2_SLD"/>
    <property type="match status" value="1"/>
</dbReference>
<name>A0A1B6HPR4_9HEMI</name>
<dbReference type="PANTHER" id="PTHR15607">
    <property type="entry name" value="SYNAPTONEMAL COMPLEX PROTEIN-RELATED"/>
    <property type="match status" value="1"/>
</dbReference>